<accession>A0ACB6QCY4</accession>
<name>A0ACB6QCY4_9PLEO</name>
<reference evidence="1" key="1">
    <citation type="journal article" date="2020" name="Stud. Mycol.">
        <title>101 Dothideomycetes genomes: a test case for predicting lifestyles and emergence of pathogens.</title>
        <authorList>
            <person name="Haridas S."/>
            <person name="Albert R."/>
            <person name="Binder M."/>
            <person name="Bloem J."/>
            <person name="Labutti K."/>
            <person name="Salamov A."/>
            <person name="Andreopoulos B."/>
            <person name="Baker S."/>
            <person name="Barry K."/>
            <person name="Bills G."/>
            <person name="Bluhm B."/>
            <person name="Cannon C."/>
            <person name="Castanera R."/>
            <person name="Culley D."/>
            <person name="Daum C."/>
            <person name="Ezra D."/>
            <person name="Gonzalez J."/>
            <person name="Henrissat B."/>
            <person name="Kuo A."/>
            <person name="Liang C."/>
            <person name="Lipzen A."/>
            <person name="Lutzoni F."/>
            <person name="Magnuson J."/>
            <person name="Mondo S."/>
            <person name="Nolan M."/>
            <person name="Ohm R."/>
            <person name="Pangilinan J."/>
            <person name="Park H.-J."/>
            <person name="Ramirez L."/>
            <person name="Alfaro M."/>
            <person name="Sun H."/>
            <person name="Tritt A."/>
            <person name="Yoshinaga Y."/>
            <person name="Zwiers L.-H."/>
            <person name="Turgeon B."/>
            <person name="Goodwin S."/>
            <person name="Spatafora J."/>
            <person name="Crous P."/>
            <person name="Grigoriev I."/>
        </authorList>
    </citation>
    <scope>NUCLEOTIDE SEQUENCE</scope>
    <source>
        <strain evidence="1">ATCC 200398</strain>
    </source>
</reference>
<proteinExistence type="predicted"/>
<sequence>MALFQVEIKSSEASESLYLSSVFCTSISCLIGQSLVFIQGPFINIAKSCPSSKLELSSAISRDLRLLGALQHSNKILNITATTTETTMMECPSVGVPFYDTTIRDQSPRVAYRDHSALISRIREILIRDGGTFFALVAMFGAGLRRNAPEYSLERPPERSSEKLGRLLARGDEDVYTGKRTTCVIKSQELTPASAPPLLRPNIRTTALCLRKTAKCSAISAVLSFASRSTPLPTSTWTTTTCPYDATIGQLFSFALTPALPSTNSGTTTCTLLKPLGTSLCTQYCLRLSARFAAKAVSPLIFFHLETAPWSTSTCTTASRAFPRLVQAALSTLH</sequence>
<dbReference type="Proteomes" id="UP000799755">
    <property type="component" value="Unassembled WGS sequence"/>
</dbReference>
<protein>
    <submittedName>
        <fullName evidence="1">Uncharacterized protein</fullName>
    </submittedName>
</protein>
<evidence type="ECO:0000313" key="1">
    <source>
        <dbReference type="EMBL" id="KAF2464468.1"/>
    </source>
</evidence>
<organism evidence="1 2">
    <name type="scientific">Lindgomyces ingoldianus</name>
    <dbReference type="NCBI Taxonomy" id="673940"/>
    <lineage>
        <taxon>Eukaryota</taxon>
        <taxon>Fungi</taxon>
        <taxon>Dikarya</taxon>
        <taxon>Ascomycota</taxon>
        <taxon>Pezizomycotina</taxon>
        <taxon>Dothideomycetes</taxon>
        <taxon>Pleosporomycetidae</taxon>
        <taxon>Pleosporales</taxon>
        <taxon>Lindgomycetaceae</taxon>
        <taxon>Lindgomyces</taxon>
    </lineage>
</organism>
<comment type="caution">
    <text evidence="1">The sequence shown here is derived from an EMBL/GenBank/DDBJ whole genome shotgun (WGS) entry which is preliminary data.</text>
</comment>
<evidence type="ECO:0000313" key="2">
    <source>
        <dbReference type="Proteomes" id="UP000799755"/>
    </source>
</evidence>
<keyword evidence="2" id="KW-1185">Reference proteome</keyword>
<gene>
    <name evidence="1" type="ORF">BDR25DRAFT_361532</name>
</gene>
<dbReference type="EMBL" id="MU003536">
    <property type="protein sequence ID" value="KAF2464468.1"/>
    <property type="molecule type" value="Genomic_DNA"/>
</dbReference>